<gene>
    <name evidence="8" type="ORF">NSO95_00560</name>
</gene>
<sequence>MSNTTATARLTTLQAAWVVARRDFLAILFSRAFIFFLLGPLFPIVVGGLAGGIGSKVQQQAAAIEIGVQMDAAQSAAMIDAATMLREDAGVAIPPLVPLAGKVATDAPEAILRERRGNYAAIVSGTPEAPVLTAPSDQMERFRGAVGLVAATAGGTSPSSFPEVATQEVVTSAADVKRNRVQTAQAGQMLLFLLTMLLGGMVLSNLVEEKGNKIIEVLAAAIPMDAVFLGKLFAMLAVSFVGIAVWGTVGVLIYLGSGWDMASFAAPAVGWPMFFAFAVIYFAMGYLILGSLFLSIGSMAATVREVQTLSMPVTMMQLLVFFFASYAMANPGSTIELAAAIFPFSSPFAMLARAAQSESLWPHALAIAWQALAVAVLVKAGATLFRRRVMQSGPRGARSGKRGFWRKRAADPAA</sequence>
<dbReference type="InterPro" id="IPR013525">
    <property type="entry name" value="ABC2_TM"/>
</dbReference>
<reference evidence="8 9" key="1">
    <citation type="submission" date="2022-08" db="EMBL/GenBank/DDBJ databases">
        <title>Polyphasic taxonomy analysis of Qipengyuania sp.RS5-5.</title>
        <authorList>
            <person name="Xamxidin M."/>
            <person name="Wu M."/>
        </authorList>
    </citation>
    <scope>NUCLEOTIDE SEQUENCE [LARGE SCALE GENOMIC DNA]</scope>
    <source>
        <strain evidence="8 9">RS5-5</strain>
    </source>
</reference>
<feature type="transmembrane region" description="Helical" evidence="6">
    <location>
        <begin position="367"/>
        <end position="385"/>
    </location>
</feature>
<organism evidence="8 9">
    <name type="scientific">Parerythrobacter lacustris</name>
    <dbReference type="NCBI Taxonomy" id="2969984"/>
    <lineage>
        <taxon>Bacteria</taxon>
        <taxon>Pseudomonadati</taxon>
        <taxon>Pseudomonadota</taxon>
        <taxon>Alphaproteobacteria</taxon>
        <taxon>Sphingomonadales</taxon>
        <taxon>Erythrobacteraceae</taxon>
        <taxon>Parerythrobacter</taxon>
    </lineage>
</organism>
<evidence type="ECO:0000313" key="9">
    <source>
        <dbReference type="Proteomes" id="UP001206067"/>
    </source>
</evidence>
<comment type="caution">
    <text evidence="8">The sequence shown here is derived from an EMBL/GenBank/DDBJ whole genome shotgun (WGS) entry which is preliminary data.</text>
</comment>
<feature type="domain" description="ABC-2 type transporter transmembrane" evidence="7">
    <location>
        <begin position="179"/>
        <end position="378"/>
    </location>
</feature>
<feature type="transmembrane region" description="Helical" evidence="6">
    <location>
        <begin position="232"/>
        <end position="256"/>
    </location>
</feature>
<evidence type="ECO:0000256" key="1">
    <source>
        <dbReference type="ARBA" id="ARBA00004141"/>
    </source>
</evidence>
<evidence type="ECO:0000256" key="4">
    <source>
        <dbReference type="ARBA" id="ARBA00023136"/>
    </source>
</evidence>
<keyword evidence="3 6" id="KW-1133">Transmembrane helix</keyword>
<evidence type="ECO:0000256" key="5">
    <source>
        <dbReference type="SAM" id="MobiDB-lite"/>
    </source>
</evidence>
<feature type="transmembrane region" description="Helical" evidence="6">
    <location>
        <begin position="24"/>
        <end position="50"/>
    </location>
</feature>
<keyword evidence="2 6" id="KW-0812">Transmembrane</keyword>
<protein>
    <submittedName>
        <fullName evidence="8">ABC transporter permease</fullName>
    </submittedName>
</protein>
<keyword evidence="9" id="KW-1185">Reference proteome</keyword>
<evidence type="ECO:0000313" key="8">
    <source>
        <dbReference type="EMBL" id="MCR2832421.1"/>
    </source>
</evidence>
<feature type="transmembrane region" description="Helical" evidence="6">
    <location>
        <begin position="268"/>
        <end position="289"/>
    </location>
</feature>
<name>A0ABT1XL80_9SPHN</name>
<feature type="region of interest" description="Disordered" evidence="5">
    <location>
        <begin position="393"/>
        <end position="414"/>
    </location>
</feature>
<comment type="subcellular location">
    <subcellularLocation>
        <location evidence="1">Membrane</location>
        <topology evidence="1">Multi-pass membrane protein</topology>
    </subcellularLocation>
</comment>
<dbReference type="Proteomes" id="UP001206067">
    <property type="component" value="Unassembled WGS sequence"/>
</dbReference>
<accession>A0ABT1XL80</accession>
<evidence type="ECO:0000256" key="6">
    <source>
        <dbReference type="SAM" id="Phobius"/>
    </source>
</evidence>
<dbReference type="Pfam" id="PF12698">
    <property type="entry name" value="ABC2_membrane_3"/>
    <property type="match status" value="1"/>
</dbReference>
<evidence type="ECO:0000256" key="2">
    <source>
        <dbReference type="ARBA" id="ARBA00022692"/>
    </source>
</evidence>
<keyword evidence="4 6" id="KW-0472">Membrane</keyword>
<evidence type="ECO:0000259" key="7">
    <source>
        <dbReference type="Pfam" id="PF12698"/>
    </source>
</evidence>
<dbReference type="EMBL" id="JANKHH010000001">
    <property type="protein sequence ID" value="MCR2832421.1"/>
    <property type="molecule type" value="Genomic_DNA"/>
</dbReference>
<evidence type="ECO:0000256" key="3">
    <source>
        <dbReference type="ARBA" id="ARBA00022989"/>
    </source>
</evidence>
<dbReference type="RefSeq" id="WP_257594186.1">
    <property type="nucleotide sequence ID" value="NZ_JANKHH010000001.1"/>
</dbReference>
<proteinExistence type="predicted"/>
<feature type="transmembrane region" description="Helical" evidence="6">
    <location>
        <begin position="187"/>
        <end position="207"/>
    </location>
</feature>
<feature type="compositionally biased region" description="Basic residues" evidence="5">
    <location>
        <begin position="398"/>
        <end position="407"/>
    </location>
</feature>